<dbReference type="GO" id="GO:0016787">
    <property type="term" value="F:hydrolase activity"/>
    <property type="evidence" value="ECO:0007669"/>
    <property type="project" value="UniProtKB-KW"/>
</dbReference>
<name>C7M1E9_ACIFD</name>
<dbReference type="GO" id="GO:0003723">
    <property type="term" value="F:RNA binding"/>
    <property type="evidence" value="ECO:0007669"/>
    <property type="project" value="UniProtKB-KW"/>
</dbReference>
<evidence type="ECO:0000256" key="8">
    <source>
        <dbReference type="ARBA" id="ARBA00022840"/>
    </source>
</evidence>
<dbReference type="InterPro" id="IPR002646">
    <property type="entry name" value="PolA_pol_head_dom"/>
</dbReference>
<feature type="domain" description="tRNA nucleotidyltransferase/poly(A) polymerase RNA and SrmB- binding" evidence="13">
    <location>
        <begin position="187"/>
        <end position="241"/>
    </location>
</feature>
<evidence type="ECO:0000259" key="13">
    <source>
        <dbReference type="Pfam" id="PF12627"/>
    </source>
</evidence>
<dbReference type="eggNOG" id="COG0617">
    <property type="taxonomic scope" value="Bacteria"/>
</dbReference>
<evidence type="ECO:0000256" key="3">
    <source>
        <dbReference type="ARBA" id="ARBA00022694"/>
    </source>
</evidence>
<dbReference type="AlphaFoldDB" id="C7M1E9"/>
<dbReference type="Pfam" id="PF01743">
    <property type="entry name" value="PolyA_pol"/>
    <property type="match status" value="1"/>
</dbReference>
<keyword evidence="9" id="KW-0460">Magnesium</keyword>
<evidence type="ECO:0000256" key="1">
    <source>
        <dbReference type="ARBA" id="ARBA00001946"/>
    </source>
</evidence>
<dbReference type="SUPFAM" id="SSF81891">
    <property type="entry name" value="Poly A polymerase C-terminal region-like"/>
    <property type="match status" value="1"/>
</dbReference>
<protein>
    <submittedName>
        <fullName evidence="14">Polynucleotide adenylyltransferase/metal dependent phosphohydrolase</fullName>
    </submittedName>
</protein>
<proteinExistence type="predicted"/>
<evidence type="ECO:0000259" key="12">
    <source>
        <dbReference type="Pfam" id="PF01966"/>
    </source>
</evidence>
<comment type="cofactor">
    <cofactor evidence="1">
        <name>Mg(2+)</name>
        <dbReference type="ChEBI" id="CHEBI:18420"/>
    </cofactor>
</comment>
<evidence type="ECO:0000256" key="2">
    <source>
        <dbReference type="ARBA" id="ARBA00022679"/>
    </source>
</evidence>
<dbReference type="Gene3D" id="1.10.3090.10">
    <property type="entry name" value="cca-adding enzyme, domain 2"/>
    <property type="match status" value="1"/>
</dbReference>
<keyword evidence="14" id="KW-0378">Hydrolase</keyword>
<keyword evidence="2 14" id="KW-0808">Transferase</keyword>
<evidence type="ECO:0000256" key="10">
    <source>
        <dbReference type="ARBA" id="ARBA00022884"/>
    </source>
</evidence>
<feature type="domain" description="HD" evidence="12">
    <location>
        <begin position="270"/>
        <end position="348"/>
    </location>
</feature>
<keyword evidence="4 14" id="KW-0548">Nucleotidyltransferase</keyword>
<feature type="domain" description="Poly A polymerase head" evidence="11">
    <location>
        <begin position="27"/>
        <end position="154"/>
    </location>
</feature>
<dbReference type="Pfam" id="PF12627">
    <property type="entry name" value="PolyA_pol_RNAbd"/>
    <property type="match status" value="1"/>
</dbReference>
<dbReference type="GO" id="GO:0016779">
    <property type="term" value="F:nucleotidyltransferase activity"/>
    <property type="evidence" value="ECO:0007669"/>
    <property type="project" value="UniProtKB-KW"/>
</dbReference>
<dbReference type="CDD" id="cd05398">
    <property type="entry name" value="NT_ClassII-CCAase"/>
    <property type="match status" value="1"/>
</dbReference>
<dbReference type="InterPro" id="IPR032828">
    <property type="entry name" value="PolyA_RNA-bd"/>
</dbReference>
<keyword evidence="5" id="KW-0479">Metal-binding</keyword>
<evidence type="ECO:0000313" key="14">
    <source>
        <dbReference type="EMBL" id="ACU52998.1"/>
    </source>
</evidence>
<dbReference type="Gene3D" id="3.30.460.10">
    <property type="entry name" value="Beta Polymerase, domain 2"/>
    <property type="match status" value="1"/>
</dbReference>
<dbReference type="Pfam" id="PF01966">
    <property type="entry name" value="HD"/>
    <property type="match status" value="1"/>
</dbReference>
<dbReference type="GO" id="GO:0042245">
    <property type="term" value="P:RNA repair"/>
    <property type="evidence" value="ECO:0007669"/>
    <property type="project" value="UniProtKB-KW"/>
</dbReference>
<keyword evidence="15" id="KW-1185">Reference proteome</keyword>
<keyword evidence="6" id="KW-0547">Nucleotide-binding</keyword>
<dbReference type="RefSeq" id="WP_012784117.1">
    <property type="nucleotide sequence ID" value="NC_013124.1"/>
</dbReference>
<dbReference type="NCBIfam" id="TIGR02692">
    <property type="entry name" value="tRNA_CCA_actino"/>
    <property type="match status" value="1"/>
</dbReference>
<sequence>MLPALLRPLIEALRPLAARFDERQRHLYLVGGVVRDALLGIEPNGDVDATTDATPEEIVEIVRPVATHFNLTGLRFGTVAFHYHGVPLEVTTHRGEAYDSSTRKPTVHFVSALAEDLLRRDFTVNAMAVEVTSDDPTLIDPFGGMEDLLARRLRTPMDPRRSFSDDPLRMLRCARFIARLDLEPQRALVDAVHELAPRLEVVSRERIRDELSRLLVVPDPSKGLWFLVDTPLAAEFLPELPALRLEQDPIHHHKDVLAHTIAVTASCSPRLRLRLAALLHDIGKPATREIGPNGVSFHFHDVVGARMARRILRELRYPNDLVDDVARLVELHLRFHTYAQGWSDAAVRRYVRDAGELLEDLNELTTCDATTRNERRRRMFAERMATFEERARELAERDALRARRPPIDGLEVMRILEIPPGPAVGRAMRFLTDLTIDEGLNDPDEARRRLLEWWRSHSGEEA</sequence>
<dbReference type="GO" id="GO:0008033">
    <property type="term" value="P:tRNA processing"/>
    <property type="evidence" value="ECO:0007669"/>
    <property type="project" value="UniProtKB-KW"/>
</dbReference>
<evidence type="ECO:0000256" key="9">
    <source>
        <dbReference type="ARBA" id="ARBA00022842"/>
    </source>
</evidence>
<evidence type="ECO:0000313" key="15">
    <source>
        <dbReference type="Proteomes" id="UP000000771"/>
    </source>
</evidence>
<dbReference type="InterPro" id="IPR043519">
    <property type="entry name" value="NT_sf"/>
</dbReference>
<dbReference type="HOGENOM" id="CLU_015961_6_1_11"/>
<dbReference type="SUPFAM" id="SSF81301">
    <property type="entry name" value="Nucleotidyltransferase"/>
    <property type="match status" value="1"/>
</dbReference>
<keyword evidence="3" id="KW-0819">tRNA processing</keyword>
<dbReference type="KEGG" id="afo:Afer_0023"/>
<evidence type="ECO:0000256" key="5">
    <source>
        <dbReference type="ARBA" id="ARBA00022723"/>
    </source>
</evidence>
<dbReference type="PANTHER" id="PTHR47545:SF1">
    <property type="entry name" value="MULTIFUNCTIONAL CCA PROTEIN"/>
    <property type="match status" value="1"/>
</dbReference>
<dbReference type="EMBL" id="CP001631">
    <property type="protein sequence ID" value="ACU52998.1"/>
    <property type="molecule type" value="Genomic_DNA"/>
</dbReference>
<dbReference type="GO" id="GO:0046872">
    <property type="term" value="F:metal ion binding"/>
    <property type="evidence" value="ECO:0007669"/>
    <property type="project" value="UniProtKB-KW"/>
</dbReference>
<dbReference type="InterPro" id="IPR006674">
    <property type="entry name" value="HD_domain"/>
</dbReference>
<keyword evidence="10" id="KW-0694">RNA-binding</keyword>
<evidence type="ECO:0000256" key="6">
    <source>
        <dbReference type="ARBA" id="ARBA00022741"/>
    </source>
</evidence>
<dbReference type="InterPro" id="IPR006675">
    <property type="entry name" value="HDIG_dom"/>
</dbReference>
<dbReference type="InterPro" id="IPR050124">
    <property type="entry name" value="tRNA_CCA-adding_enzyme"/>
</dbReference>
<organism evidence="14 15">
    <name type="scientific">Acidimicrobium ferrooxidans (strain DSM 10331 / JCM 15462 / NBRC 103882 / ICP)</name>
    <dbReference type="NCBI Taxonomy" id="525909"/>
    <lineage>
        <taxon>Bacteria</taxon>
        <taxon>Bacillati</taxon>
        <taxon>Actinomycetota</taxon>
        <taxon>Acidimicrobiia</taxon>
        <taxon>Acidimicrobiales</taxon>
        <taxon>Acidimicrobiaceae</taxon>
        <taxon>Acidimicrobium</taxon>
    </lineage>
</organism>
<dbReference type="Proteomes" id="UP000000771">
    <property type="component" value="Chromosome"/>
</dbReference>
<evidence type="ECO:0000259" key="11">
    <source>
        <dbReference type="Pfam" id="PF01743"/>
    </source>
</evidence>
<dbReference type="GO" id="GO:0005524">
    <property type="term" value="F:ATP binding"/>
    <property type="evidence" value="ECO:0007669"/>
    <property type="project" value="UniProtKB-KW"/>
</dbReference>
<keyword evidence="8" id="KW-0067">ATP-binding</keyword>
<dbReference type="STRING" id="525909.Afer_0023"/>
<reference evidence="14 15" key="1">
    <citation type="journal article" date="2009" name="Stand. Genomic Sci.">
        <title>Complete genome sequence of Acidimicrobium ferrooxidans type strain (ICP).</title>
        <authorList>
            <person name="Clum A."/>
            <person name="Nolan M."/>
            <person name="Lang E."/>
            <person name="Glavina Del Rio T."/>
            <person name="Tice H."/>
            <person name="Copeland A."/>
            <person name="Cheng J.F."/>
            <person name="Lucas S."/>
            <person name="Chen F."/>
            <person name="Bruce D."/>
            <person name="Goodwin L."/>
            <person name="Pitluck S."/>
            <person name="Ivanova N."/>
            <person name="Mavrommatis K."/>
            <person name="Mikhailova N."/>
            <person name="Pati A."/>
            <person name="Chen A."/>
            <person name="Palaniappan K."/>
            <person name="Goker M."/>
            <person name="Spring S."/>
            <person name="Land M."/>
            <person name="Hauser L."/>
            <person name="Chang Y.J."/>
            <person name="Jeffries C.C."/>
            <person name="Chain P."/>
            <person name="Bristow J."/>
            <person name="Eisen J.A."/>
            <person name="Markowitz V."/>
            <person name="Hugenholtz P."/>
            <person name="Kyrpides N.C."/>
            <person name="Klenk H.P."/>
            <person name="Lapidus A."/>
        </authorList>
    </citation>
    <scope>NUCLEOTIDE SEQUENCE [LARGE SCALE GENOMIC DNA]</scope>
    <source>
        <strain evidence="15">DSM 10331 / JCM 15462 / NBRC 103882 / ICP</strain>
    </source>
</reference>
<accession>C7M1E9</accession>
<dbReference type="PANTHER" id="PTHR47545">
    <property type="entry name" value="MULTIFUNCTIONAL CCA PROTEIN"/>
    <property type="match status" value="1"/>
</dbReference>
<dbReference type="OrthoDB" id="9805698at2"/>
<gene>
    <name evidence="14" type="ordered locus">Afer_0023</name>
</gene>
<dbReference type="InterPro" id="IPR014065">
    <property type="entry name" value="tRNA_adenylyltransferase"/>
</dbReference>
<evidence type="ECO:0000256" key="7">
    <source>
        <dbReference type="ARBA" id="ARBA00022800"/>
    </source>
</evidence>
<dbReference type="NCBIfam" id="TIGR00277">
    <property type="entry name" value="HDIG"/>
    <property type="match status" value="1"/>
</dbReference>
<evidence type="ECO:0000256" key="4">
    <source>
        <dbReference type="ARBA" id="ARBA00022695"/>
    </source>
</evidence>
<keyword evidence="7" id="KW-0692">RNA repair</keyword>